<comment type="caution">
    <text evidence="7">The sequence shown here is derived from an EMBL/GenBank/DDBJ whole genome shotgun (WGS) entry which is preliminary data.</text>
</comment>
<keyword evidence="8" id="KW-1185">Reference proteome</keyword>
<dbReference type="STRING" id="1223545.GS4_33_01160"/>
<feature type="domain" description="HTH tetR-type" evidence="6">
    <location>
        <begin position="24"/>
        <end position="84"/>
    </location>
</feature>
<dbReference type="Pfam" id="PF00440">
    <property type="entry name" value="TetR_N"/>
    <property type="match status" value="1"/>
</dbReference>
<dbReference type="InterPro" id="IPR009057">
    <property type="entry name" value="Homeodomain-like_sf"/>
</dbReference>
<keyword evidence="2 4" id="KW-0238">DNA-binding</keyword>
<accession>M0QNR0</accession>
<evidence type="ECO:0000256" key="1">
    <source>
        <dbReference type="ARBA" id="ARBA00023015"/>
    </source>
</evidence>
<dbReference type="PANTHER" id="PTHR30055:SF151">
    <property type="entry name" value="TRANSCRIPTIONAL REGULATORY PROTEIN"/>
    <property type="match status" value="1"/>
</dbReference>
<dbReference type="GO" id="GO:0003700">
    <property type="term" value="F:DNA-binding transcription factor activity"/>
    <property type="evidence" value="ECO:0007669"/>
    <property type="project" value="TreeGrafter"/>
</dbReference>
<proteinExistence type="predicted"/>
<evidence type="ECO:0000256" key="4">
    <source>
        <dbReference type="PROSITE-ProRule" id="PRU00335"/>
    </source>
</evidence>
<evidence type="ECO:0000256" key="5">
    <source>
        <dbReference type="SAM" id="MobiDB-lite"/>
    </source>
</evidence>
<evidence type="ECO:0000313" key="7">
    <source>
        <dbReference type="EMBL" id="GAC70300.1"/>
    </source>
</evidence>
<feature type="DNA-binding region" description="H-T-H motif" evidence="4">
    <location>
        <begin position="47"/>
        <end position="66"/>
    </location>
</feature>
<evidence type="ECO:0000313" key="8">
    <source>
        <dbReference type="Proteomes" id="UP000011666"/>
    </source>
</evidence>
<dbReference type="eggNOG" id="COG1309">
    <property type="taxonomic scope" value="Bacteria"/>
</dbReference>
<reference evidence="7 8" key="1">
    <citation type="submission" date="2013-01" db="EMBL/GenBank/DDBJ databases">
        <title>Whole genome shotgun sequence of Gordonia soli NBRC 108243.</title>
        <authorList>
            <person name="Isaki-Nakamura S."/>
            <person name="Hosoyama A."/>
            <person name="Tsuchikane K."/>
            <person name="Ando Y."/>
            <person name="Baba S."/>
            <person name="Ohji S."/>
            <person name="Hamada M."/>
            <person name="Tamura T."/>
            <person name="Yamazoe A."/>
            <person name="Yamazaki S."/>
            <person name="Fujita N."/>
        </authorList>
    </citation>
    <scope>NUCLEOTIDE SEQUENCE [LARGE SCALE GENOMIC DNA]</scope>
    <source>
        <strain evidence="7 8">NBRC 108243</strain>
    </source>
</reference>
<dbReference type="RefSeq" id="WP_007624207.1">
    <property type="nucleotide sequence ID" value="NZ_BANX01000033.1"/>
</dbReference>
<protein>
    <submittedName>
        <fullName evidence="7">Putative TetR family transcriptional regulator</fullName>
    </submittedName>
</protein>
<evidence type="ECO:0000256" key="2">
    <source>
        <dbReference type="ARBA" id="ARBA00023125"/>
    </source>
</evidence>
<feature type="region of interest" description="Disordered" evidence="5">
    <location>
        <begin position="1"/>
        <end position="26"/>
    </location>
</feature>
<keyword evidence="3" id="KW-0804">Transcription</keyword>
<evidence type="ECO:0000259" key="6">
    <source>
        <dbReference type="PROSITE" id="PS50977"/>
    </source>
</evidence>
<dbReference type="PANTHER" id="PTHR30055">
    <property type="entry name" value="HTH-TYPE TRANSCRIPTIONAL REGULATOR RUTR"/>
    <property type="match status" value="1"/>
</dbReference>
<feature type="compositionally biased region" description="Basic residues" evidence="5">
    <location>
        <begin position="10"/>
        <end position="21"/>
    </location>
</feature>
<dbReference type="PROSITE" id="PS50977">
    <property type="entry name" value="HTH_TETR_2"/>
    <property type="match status" value="1"/>
</dbReference>
<dbReference type="GO" id="GO:0000976">
    <property type="term" value="F:transcription cis-regulatory region binding"/>
    <property type="evidence" value="ECO:0007669"/>
    <property type="project" value="TreeGrafter"/>
</dbReference>
<evidence type="ECO:0000256" key="3">
    <source>
        <dbReference type="ARBA" id="ARBA00023163"/>
    </source>
</evidence>
<dbReference type="AlphaFoldDB" id="M0QNR0"/>
<dbReference type="SUPFAM" id="SSF46689">
    <property type="entry name" value="Homeodomain-like"/>
    <property type="match status" value="1"/>
</dbReference>
<gene>
    <name evidence="7" type="ORF">GS4_33_01160</name>
</gene>
<dbReference type="InterPro" id="IPR001647">
    <property type="entry name" value="HTH_TetR"/>
</dbReference>
<dbReference type="Proteomes" id="UP000011666">
    <property type="component" value="Unassembled WGS sequence"/>
</dbReference>
<dbReference type="InterPro" id="IPR050109">
    <property type="entry name" value="HTH-type_TetR-like_transc_reg"/>
</dbReference>
<dbReference type="Gene3D" id="1.10.357.10">
    <property type="entry name" value="Tetracycline Repressor, domain 2"/>
    <property type="match status" value="1"/>
</dbReference>
<keyword evidence="1" id="KW-0805">Transcription regulation</keyword>
<dbReference type="EMBL" id="BANX01000033">
    <property type="protein sequence ID" value="GAC70300.1"/>
    <property type="molecule type" value="Genomic_DNA"/>
</dbReference>
<sequence length="250" mass="27999">MTETSSGPGLRKRGRPPKHSGRPPLTKDAIGRAALELAGVEGFPALTMRRLAAELGVTVRALYNVIDDRQEAVDLAAQELVDRLPRQDLDPARWRDSIRQWYRAARAAYRPLARALLISLDETPTPGMVPVQRIMDSEATIRFLTDIGLDSYAANEVRGHLLLDVFAFSLLIDYRVDRTPEEFRTELARPVPRSWLDANPALHAPLLRALTDEQLPQSDDLFESMATRTIRYIESLLSDRPAAPSAPIDR</sequence>
<organism evidence="7 8">
    <name type="scientific">Gordonia soli NBRC 108243</name>
    <dbReference type="NCBI Taxonomy" id="1223545"/>
    <lineage>
        <taxon>Bacteria</taxon>
        <taxon>Bacillati</taxon>
        <taxon>Actinomycetota</taxon>
        <taxon>Actinomycetes</taxon>
        <taxon>Mycobacteriales</taxon>
        <taxon>Gordoniaceae</taxon>
        <taxon>Gordonia</taxon>
    </lineage>
</organism>
<name>M0QNR0_9ACTN</name>
<dbReference type="OrthoDB" id="3432043at2"/>